<accession>A0A8X6IM24</accession>
<dbReference type="Proteomes" id="UP000887116">
    <property type="component" value="Unassembled WGS sequence"/>
</dbReference>
<comment type="caution">
    <text evidence="2">The sequence shown here is derived from an EMBL/GenBank/DDBJ whole genome shotgun (WGS) entry which is preliminary data.</text>
</comment>
<dbReference type="EMBL" id="BMAO01034510">
    <property type="protein sequence ID" value="GFQ97082.1"/>
    <property type="molecule type" value="Genomic_DNA"/>
</dbReference>
<keyword evidence="3" id="KW-1185">Reference proteome</keyword>
<dbReference type="AlphaFoldDB" id="A0A8X6IM24"/>
<sequence>MTPEEQGHHKDKTPYQRHPCSIAPVVRSTTTTSSVGRTSDIDRDPDPGRFPPKETGGGQKSKTKKQKGKEEKGNN</sequence>
<feature type="compositionally biased region" description="Basic and acidic residues" evidence="1">
    <location>
        <begin position="1"/>
        <end position="14"/>
    </location>
</feature>
<feature type="compositionally biased region" description="Low complexity" evidence="1">
    <location>
        <begin position="25"/>
        <end position="38"/>
    </location>
</feature>
<proteinExistence type="predicted"/>
<evidence type="ECO:0000256" key="1">
    <source>
        <dbReference type="SAM" id="MobiDB-lite"/>
    </source>
</evidence>
<protein>
    <submittedName>
        <fullName evidence="2">Uncharacterized protein</fullName>
    </submittedName>
</protein>
<name>A0A8X6IM24_TRICU</name>
<feature type="region of interest" description="Disordered" evidence="1">
    <location>
        <begin position="1"/>
        <end position="75"/>
    </location>
</feature>
<evidence type="ECO:0000313" key="3">
    <source>
        <dbReference type="Proteomes" id="UP000887116"/>
    </source>
</evidence>
<reference evidence="2" key="1">
    <citation type="submission" date="2020-07" db="EMBL/GenBank/DDBJ databases">
        <title>Multicomponent nature underlies the extraordinary mechanical properties of spider dragline silk.</title>
        <authorList>
            <person name="Kono N."/>
            <person name="Nakamura H."/>
            <person name="Mori M."/>
            <person name="Yoshida Y."/>
            <person name="Ohtoshi R."/>
            <person name="Malay A.D."/>
            <person name="Moran D.A.P."/>
            <person name="Tomita M."/>
            <person name="Numata K."/>
            <person name="Arakawa K."/>
        </authorList>
    </citation>
    <scope>NUCLEOTIDE SEQUENCE</scope>
</reference>
<gene>
    <name evidence="2" type="ORF">TNCT_650481</name>
</gene>
<organism evidence="2 3">
    <name type="scientific">Trichonephila clavata</name>
    <name type="common">Joro spider</name>
    <name type="synonym">Nephila clavata</name>
    <dbReference type="NCBI Taxonomy" id="2740835"/>
    <lineage>
        <taxon>Eukaryota</taxon>
        <taxon>Metazoa</taxon>
        <taxon>Ecdysozoa</taxon>
        <taxon>Arthropoda</taxon>
        <taxon>Chelicerata</taxon>
        <taxon>Arachnida</taxon>
        <taxon>Araneae</taxon>
        <taxon>Araneomorphae</taxon>
        <taxon>Entelegynae</taxon>
        <taxon>Araneoidea</taxon>
        <taxon>Nephilidae</taxon>
        <taxon>Trichonephila</taxon>
    </lineage>
</organism>
<evidence type="ECO:0000313" key="2">
    <source>
        <dbReference type="EMBL" id="GFQ97082.1"/>
    </source>
</evidence>